<protein>
    <recommendedName>
        <fullName evidence="3">Methyltransferase-like protein 9</fullName>
    </recommendedName>
</protein>
<dbReference type="InterPro" id="IPR007884">
    <property type="entry name" value="METL9"/>
</dbReference>
<dbReference type="Proteomes" id="UP001142055">
    <property type="component" value="Chromosome 4"/>
</dbReference>
<dbReference type="PANTHER" id="PTHR12890:SF0">
    <property type="entry name" value="PROTEIN-L-HISTIDINE N-PROS-METHYLTRANSFERASE"/>
    <property type="match status" value="1"/>
</dbReference>
<organism evidence="1 2">
    <name type="scientific">Blomia tropicalis</name>
    <name type="common">Mite</name>
    <dbReference type="NCBI Taxonomy" id="40697"/>
    <lineage>
        <taxon>Eukaryota</taxon>
        <taxon>Metazoa</taxon>
        <taxon>Ecdysozoa</taxon>
        <taxon>Arthropoda</taxon>
        <taxon>Chelicerata</taxon>
        <taxon>Arachnida</taxon>
        <taxon>Acari</taxon>
        <taxon>Acariformes</taxon>
        <taxon>Sarcoptiformes</taxon>
        <taxon>Astigmata</taxon>
        <taxon>Glycyphagoidea</taxon>
        <taxon>Echimyopodidae</taxon>
        <taxon>Blomia</taxon>
    </lineage>
</organism>
<dbReference type="CDD" id="cd02440">
    <property type="entry name" value="AdoMet_MTases"/>
    <property type="match status" value="1"/>
</dbReference>
<comment type="caution">
    <text evidence="1">The sequence shown here is derived from an EMBL/GenBank/DDBJ whole genome shotgun (WGS) entry which is preliminary data.</text>
</comment>
<dbReference type="PANTHER" id="PTHR12890">
    <property type="entry name" value="DREV PROTEIN"/>
    <property type="match status" value="1"/>
</dbReference>
<gene>
    <name evidence="1" type="ORF">RDWZM_010311</name>
</gene>
<sequence>MYRRSLNGYLIERLKRENELKSVDKTRWYTINNACLSSTLSATFHQLSYDSGTDQFISNCYTKANSIVTTFFYAFARTILGLFMSSTSVCGFLGRGSMFVLSNDQFKTFVIDTLFKYRHHRYNQHHQTNNEMKQINFGQCLEIDDLLEPANGFGDDDTIPKFDAILDLGAGDGNVTSVMAPYFNRTYVTEMSRFMQSRLRSRGYHLLDAKDWQSSTSIQSYDLICLLNVLDRCSEPLNMLADIHCSLKQSNGLFLLAVVFPLYQYVEYNSDHLPSQTLEIDGATFEHQVSSFYGNVLQPAGFELIKWTKLPYLCEGNLDLTYFWLIDAVFLLKAI</sequence>
<evidence type="ECO:0008006" key="3">
    <source>
        <dbReference type="Google" id="ProtNLM"/>
    </source>
</evidence>
<name>A0A9Q0RIM3_BLOTA</name>
<accession>A0A9Q0RIM3</accession>
<evidence type="ECO:0000313" key="2">
    <source>
        <dbReference type="Proteomes" id="UP001142055"/>
    </source>
</evidence>
<reference evidence="1" key="1">
    <citation type="submission" date="2022-12" db="EMBL/GenBank/DDBJ databases">
        <title>Genome assemblies of Blomia tropicalis.</title>
        <authorList>
            <person name="Cui Y."/>
        </authorList>
    </citation>
    <scope>NUCLEOTIDE SEQUENCE</scope>
    <source>
        <tissue evidence="1">Adult mites</tissue>
    </source>
</reference>
<dbReference type="OMA" id="VEIGGKW"/>
<dbReference type="Pfam" id="PF05219">
    <property type="entry name" value="DREV"/>
    <property type="match status" value="2"/>
</dbReference>
<keyword evidence="2" id="KW-1185">Reference proteome</keyword>
<dbReference type="GO" id="GO:0106370">
    <property type="term" value="F:protein-L-histidine N-pros-methyltransferase activity"/>
    <property type="evidence" value="ECO:0007669"/>
    <property type="project" value="InterPro"/>
</dbReference>
<dbReference type="InterPro" id="IPR029063">
    <property type="entry name" value="SAM-dependent_MTases_sf"/>
</dbReference>
<evidence type="ECO:0000313" key="1">
    <source>
        <dbReference type="EMBL" id="KAJ6215811.1"/>
    </source>
</evidence>
<dbReference type="Gene3D" id="3.40.50.150">
    <property type="entry name" value="Vaccinia Virus protein VP39"/>
    <property type="match status" value="1"/>
</dbReference>
<dbReference type="EMBL" id="JAPWDV010000004">
    <property type="protein sequence ID" value="KAJ6215811.1"/>
    <property type="molecule type" value="Genomic_DNA"/>
</dbReference>
<proteinExistence type="predicted"/>
<dbReference type="AlphaFoldDB" id="A0A9Q0RIM3"/>
<dbReference type="SUPFAM" id="SSF53335">
    <property type="entry name" value="S-adenosyl-L-methionine-dependent methyltransferases"/>
    <property type="match status" value="1"/>
</dbReference>